<dbReference type="RefSeq" id="WP_050641440.1">
    <property type="nucleotide sequence ID" value="NZ_CABKUE010000009.1"/>
</dbReference>
<dbReference type="SUPFAM" id="SSF46785">
    <property type="entry name" value="Winged helix' DNA-binding domain"/>
    <property type="match status" value="1"/>
</dbReference>
<dbReference type="GO" id="GO:0003700">
    <property type="term" value="F:DNA-binding transcription factor activity"/>
    <property type="evidence" value="ECO:0007669"/>
    <property type="project" value="InterPro"/>
</dbReference>
<dbReference type="InterPro" id="IPR000524">
    <property type="entry name" value="Tscrpt_reg_HTH_GntR"/>
</dbReference>
<protein>
    <submittedName>
        <fullName evidence="5">L-lactate utilization operon repressor</fullName>
    </submittedName>
</protein>
<evidence type="ECO:0000256" key="1">
    <source>
        <dbReference type="ARBA" id="ARBA00023015"/>
    </source>
</evidence>
<dbReference type="STRING" id="39482.ERS852491_02909"/>
<organism evidence="5 6">
    <name type="scientific">Faecalicatena contorta</name>
    <dbReference type="NCBI Taxonomy" id="39482"/>
    <lineage>
        <taxon>Bacteria</taxon>
        <taxon>Bacillati</taxon>
        <taxon>Bacillota</taxon>
        <taxon>Clostridia</taxon>
        <taxon>Lachnospirales</taxon>
        <taxon>Lachnospiraceae</taxon>
        <taxon>Faecalicatena</taxon>
    </lineage>
</organism>
<dbReference type="OrthoDB" id="1972820at2"/>
<dbReference type="PANTHER" id="PTHR43537:SF5">
    <property type="entry name" value="UXU OPERON TRANSCRIPTIONAL REGULATOR"/>
    <property type="match status" value="1"/>
</dbReference>
<dbReference type="SMART" id="SM00345">
    <property type="entry name" value="HTH_GNTR"/>
    <property type="match status" value="1"/>
</dbReference>
<evidence type="ECO:0000256" key="3">
    <source>
        <dbReference type="ARBA" id="ARBA00023163"/>
    </source>
</evidence>
<dbReference type="Gene3D" id="1.10.10.10">
    <property type="entry name" value="Winged helix-like DNA-binding domain superfamily/Winged helix DNA-binding domain"/>
    <property type="match status" value="1"/>
</dbReference>
<dbReference type="Pfam" id="PF07729">
    <property type="entry name" value="FCD"/>
    <property type="match status" value="1"/>
</dbReference>
<sequence>MDYNRETENKRLLYSKLSDKIYQYIKDENLRPGDKLPGERKLAAEWKVSRPSLREAIRELENQGIVHAEVGKGTFVTDYVEGRQFSIHLALKNFLELFEVKTVLERYSLEKAIPNISEERLNQLEDMAVQMNAIASTGIMPKEMDHHFHRYILECYGNQEMTNLVCNMIEMYETFDDELYGYFEEKDFDYFQILLKTFPYHLEMVQMMKERNVEEALKRYDKIVALDLEIYKRIE</sequence>
<dbReference type="Pfam" id="PF00392">
    <property type="entry name" value="GntR"/>
    <property type="match status" value="1"/>
</dbReference>
<dbReference type="SUPFAM" id="SSF48008">
    <property type="entry name" value="GntR ligand-binding domain-like"/>
    <property type="match status" value="1"/>
</dbReference>
<evidence type="ECO:0000313" key="6">
    <source>
        <dbReference type="Proteomes" id="UP000095544"/>
    </source>
</evidence>
<dbReference type="PROSITE" id="PS50949">
    <property type="entry name" value="HTH_GNTR"/>
    <property type="match status" value="1"/>
</dbReference>
<dbReference type="AlphaFoldDB" id="A0A174H0F3"/>
<proteinExistence type="predicted"/>
<keyword evidence="3" id="KW-0804">Transcription</keyword>
<evidence type="ECO:0000256" key="2">
    <source>
        <dbReference type="ARBA" id="ARBA00023125"/>
    </source>
</evidence>
<dbReference type="InterPro" id="IPR011711">
    <property type="entry name" value="GntR_C"/>
</dbReference>
<dbReference type="InterPro" id="IPR008920">
    <property type="entry name" value="TF_FadR/GntR_C"/>
</dbReference>
<dbReference type="Proteomes" id="UP000095544">
    <property type="component" value="Unassembled WGS sequence"/>
</dbReference>
<dbReference type="InterPro" id="IPR036390">
    <property type="entry name" value="WH_DNA-bd_sf"/>
</dbReference>
<evidence type="ECO:0000313" key="5">
    <source>
        <dbReference type="EMBL" id="CUO66786.1"/>
    </source>
</evidence>
<name>A0A174H0F3_9FIRM</name>
<feature type="domain" description="HTH gntR-type" evidence="4">
    <location>
        <begin position="11"/>
        <end position="79"/>
    </location>
</feature>
<evidence type="ECO:0000259" key="4">
    <source>
        <dbReference type="PROSITE" id="PS50949"/>
    </source>
</evidence>
<reference evidence="5 6" key="1">
    <citation type="submission" date="2015-09" db="EMBL/GenBank/DDBJ databases">
        <authorList>
            <consortium name="Pathogen Informatics"/>
        </authorList>
    </citation>
    <scope>NUCLEOTIDE SEQUENCE [LARGE SCALE GENOMIC DNA]</scope>
    <source>
        <strain evidence="5 6">2789STDY5834876</strain>
    </source>
</reference>
<dbReference type="EMBL" id="CYZU01000027">
    <property type="protein sequence ID" value="CUO66786.1"/>
    <property type="molecule type" value="Genomic_DNA"/>
</dbReference>
<dbReference type="PRINTS" id="PR00035">
    <property type="entry name" value="HTHGNTR"/>
</dbReference>
<dbReference type="GO" id="GO:0003677">
    <property type="term" value="F:DNA binding"/>
    <property type="evidence" value="ECO:0007669"/>
    <property type="project" value="UniProtKB-KW"/>
</dbReference>
<dbReference type="SMART" id="SM00895">
    <property type="entry name" value="FCD"/>
    <property type="match status" value="1"/>
</dbReference>
<dbReference type="CDD" id="cd07377">
    <property type="entry name" value="WHTH_GntR"/>
    <property type="match status" value="1"/>
</dbReference>
<accession>A0A174H0F3</accession>
<keyword evidence="1" id="KW-0805">Transcription regulation</keyword>
<dbReference type="PANTHER" id="PTHR43537">
    <property type="entry name" value="TRANSCRIPTIONAL REGULATOR, GNTR FAMILY"/>
    <property type="match status" value="1"/>
</dbReference>
<dbReference type="Gene3D" id="1.20.120.530">
    <property type="entry name" value="GntR ligand-binding domain-like"/>
    <property type="match status" value="1"/>
</dbReference>
<keyword evidence="2" id="KW-0238">DNA-binding</keyword>
<gene>
    <name evidence="5" type="primary">lutR_3</name>
    <name evidence="5" type="ORF">ERS852491_02909</name>
</gene>
<dbReference type="InterPro" id="IPR036388">
    <property type="entry name" value="WH-like_DNA-bd_sf"/>
</dbReference>